<sequence length="85" mass="8857">MSAGKEQLGAGATRGKRPIHDILEGRGTRRAARHQQFRQCAAEQVCRAEEGCRRGGAEGDDATVVGDEDCAGGKRPASGPGAVRP</sequence>
<gene>
    <name evidence="2" type="ORF">GMST_24070</name>
</gene>
<feature type="region of interest" description="Disordered" evidence="1">
    <location>
        <begin position="1"/>
        <end position="22"/>
    </location>
</feature>
<dbReference type="EMBL" id="BLXX01000006">
    <property type="protein sequence ID" value="GFO60082.1"/>
    <property type="molecule type" value="Genomic_DNA"/>
</dbReference>
<evidence type="ECO:0000313" key="2">
    <source>
        <dbReference type="EMBL" id="GFO60082.1"/>
    </source>
</evidence>
<accession>A0A6V8MJF1</accession>
<feature type="region of interest" description="Disordered" evidence="1">
    <location>
        <begin position="51"/>
        <end position="85"/>
    </location>
</feature>
<comment type="caution">
    <text evidence="2">The sequence shown here is derived from an EMBL/GenBank/DDBJ whole genome shotgun (WGS) entry which is preliminary data.</text>
</comment>
<organism evidence="2 3">
    <name type="scientific">Geomonas silvestris</name>
    <dbReference type="NCBI Taxonomy" id="2740184"/>
    <lineage>
        <taxon>Bacteria</taxon>
        <taxon>Pseudomonadati</taxon>
        <taxon>Thermodesulfobacteriota</taxon>
        <taxon>Desulfuromonadia</taxon>
        <taxon>Geobacterales</taxon>
        <taxon>Geobacteraceae</taxon>
        <taxon>Geomonas</taxon>
    </lineage>
</organism>
<keyword evidence="3" id="KW-1185">Reference proteome</keyword>
<proteinExistence type="predicted"/>
<evidence type="ECO:0000313" key="3">
    <source>
        <dbReference type="Proteomes" id="UP000556026"/>
    </source>
</evidence>
<reference evidence="3" key="1">
    <citation type="submission" date="2020-06" db="EMBL/GenBank/DDBJ databases">
        <title>Draft genomic sequence of Geomonas sp. Red330.</title>
        <authorList>
            <person name="Itoh H."/>
            <person name="Zhenxing X."/>
            <person name="Ushijima N."/>
            <person name="Masuda Y."/>
            <person name="Shiratori Y."/>
            <person name="Senoo K."/>
        </authorList>
    </citation>
    <scope>NUCLEOTIDE SEQUENCE [LARGE SCALE GENOMIC DNA]</scope>
    <source>
        <strain evidence="3">Red330</strain>
    </source>
</reference>
<dbReference type="Proteomes" id="UP000556026">
    <property type="component" value="Unassembled WGS sequence"/>
</dbReference>
<evidence type="ECO:0000256" key="1">
    <source>
        <dbReference type="SAM" id="MobiDB-lite"/>
    </source>
</evidence>
<protein>
    <submittedName>
        <fullName evidence="2">Uncharacterized protein</fullName>
    </submittedName>
</protein>
<feature type="compositionally biased region" description="Acidic residues" evidence="1">
    <location>
        <begin position="58"/>
        <end position="70"/>
    </location>
</feature>
<name>A0A6V8MJF1_9BACT</name>
<dbReference type="AlphaFoldDB" id="A0A6V8MJF1"/>